<comment type="caution">
    <text evidence="1">The sequence shown here is derived from an EMBL/GenBank/DDBJ whole genome shotgun (WGS) entry which is preliminary data.</text>
</comment>
<proteinExistence type="predicted"/>
<organism evidence="1 2">
    <name type="scientific">Spiromyces aspiralis</name>
    <dbReference type="NCBI Taxonomy" id="68401"/>
    <lineage>
        <taxon>Eukaryota</taxon>
        <taxon>Fungi</taxon>
        <taxon>Fungi incertae sedis</taxon>
        <taxon>Zoopagomycota</taxon>
        <taxon>Kickxellomycotina</taxon>
        <taxon>Kickxellomycetes</taxon>
        <taxon>Kickxellales</taxon>
        <taxon>Kickxellaceae</taxon>
        <taxon>Spiromyces</taxon>
    </lineage>
</organism>
<gene>
    <name evidence="1" type="primary">RIM2</name>
    <name evidence="1" type="ORF">EV182_003497</name>
</gene>
<evidence type="ECO:0000313" key="2">
    <source>
        <dbReference type="Proteomes" id="UP001145114"/>
    </source>
</evidence>
<protein>
    <submittedName>
        <fullName evidence="1">Pyrimidine nucleotide transporter, mitochondrial</fullName>
    </submittedName>
</protein>
<evidence type="ECO:0000313" key="1">
    <source>
        <dbReference type="EMBL" id="KAJ1674331.1"/>
    </source>
</evidence>
<keyword evidence="2" id="KW-1185">Reference proteome</keyword>
<sequence length="392" mass="42516">MTASAATTVAHEGTKGSTKQIGVETADSPPAGQERLPPAAQGWATADDKWLHLIGGGVGGMVGALVTSPLDVVRTRLQSKSRTRSVLADQHPQASRIRAVSRRMAHPLMHTGQALAEIYGAQGVRGLFAGLGPNLVGIIPSRSLQFAAYGNGKRLLTEWNNGKETPLIHLFSAASAGKRLNWHVAVFSLANWATLGIITATIMNPVWMVKTRMQLQHMDRGSAPRYPNSLNCIVSVFRTEGIRGFYKGTSASYLGISEGTIQWVIYEQIKKVVRGRHQARSADASLNQISKSINKWFEYFGAAASAKLIAAIIAYPHEVLRTRLRQLPDSQGNIKYTGLGQAIKTIWREEGALGFYGGLTAHLLRTVPNAAIIFLSYELVLHHFGSAGRSTM</sequence>
<accession>A0ACC1HDB5</accession>
<dbReference type="EMBL" id="JAMZIH010006057">
    <property type="protein sequence ID" value="KAJ1674331.1"/>
    <property type="molecule type" value="Genomic_DNA"/>
</dbReference>
<dbReference type="Proteomes" id="UP001145114">
    <property type="component" value="Unassembled WGS sequence"/>
</dbReference>
<name>A0ACC1HDB5_9FUNG</name>
<reference evidence="1" key="1">
    <citation type="submission" date="2022-06" db="EMBL/GenBank/DDBJ databases">
        <title>Phylogenomic reconstructions and comparative analyses of Kickxellomycotina fungi.</title>
        <authorList>
            <person name="Reynolds N.K."/>
            <person name="Stajich J.E."/>
            <person name="Barry K."/>
            <person name="Grigoriev I.V."/>
            <person name="Crous P."/>
            <person name="Smith M.E."/>
        </authorList>
    </citation>
    <scope>NUCLEOTIDE SEQUENCE</scope>
    <source>
        <strain evidence="1">RSA 2271</strain>
    </source>
</reference>